<keyword evidence="8" id="KW-1185">Reference proteome</keyword>
<evidence type="ECO:0000259" key="6">
    <source>
        <dbReference type="Pfam" id="PF00316"/>
    </source>
</evidence>
<comment type="catalytic activity">
    <reaction evidence="1">
        <text>beta-D-fructose 1,6-bisphosphate + H2O = beta-D-fructose 6-phosphate + phosphate</text>
        <dbReference type="Rhea" id="RHEA:11064"/>
        <dbReference type="ChEBI" id="CHEBI:15377"/>
        <dbReference type="ChEBI" id="CHEBI:32966"/>
        <dbReference type="ChEBI" id="CHEBI:43474"/>
        <dbReference type="ChEBI" id="CHEBI:57634"/>
        <dbReference type="EC" id="3.1.3.11"/>
    </reaction>
</comment>
<comment type="similarity">
    <text evidence="4">Belongs to the FBPase class 1 family.</text>
</comment>
<evidence type="ECO:0000256" key="3">
    <source>
        <dbReference type="ARBA" id="ARBA00032973"/>
    </source>
</evidence>
<dbReference type="GO" id="GO:0006094">
    <property type="term" value="P:gluconeogenesis"/>
    <property type="evidence" value="ECO:0007669"/>
    <property type="project" value="TreeGrafter"/>
</dbReference>
<protein>
    <recommendedName>
        <fullName evidence="2">fructose-bisphosphatase</fullName>
        <ecNumber evidence="2">3.1.3.11</ecNumber>
    </recommendedName>
    <alternativeName>
        <fullName evidence="3">D-fructose-1,6-bisphosphate 1-phosphohydrolase</fullName>
    </alternativeName>
</protein>
<dbReference type="EC" id="3.1.3.11" evidence="2"/>
<dbReference type="GO" id="GO:0005829">
    <property type="term" value="C:cytosol"/>
    <property type="evidence" value="ECO:0007669"/>
    <property type="project" value="TreeGrafter"/>
</dbReference>
<evidence type="ECO:0000256" key="2">
    <source>
        <dbReference type="ARBA" id="ARBA00013093"/>
    </source>
</evidence>
<keyword evidence="4" id="KW-0378">Hydrolase</keyword>
<keyword evidence="5" id="KW-0472">Membrane</keyword>
<keyword evidence="4" id="KW-0119">Carbohydrate metabolism</keyword>
<evidence type="ECO:0000256" key="1">
    <source>
        <dbReference type="ARBA" id="ARBA00001273"/>
    </source>
</evidence>
<feature type="transmembrane region" description="Helical" evidence="5">
    <location>
        <begin position="68"/>
        <end position="86"/>
    </location>
</feature>
<evidence type="ECO:0000256" key="4">
    <source>
        <dbReference type="RuleBase" id="RU000508"/>
    </source>
</evidence>
<dbReference type="GO" id="GO:0042132">
    <property type="term" value="F:fructose 1,6-bisphosphate 1-phosphatase activity"/>
    <property type="evidence" value="ECO:0007669"/>
    <property type="project" value="UniProtKB-EC"/>
</dbReference>
<dbReference type="GO" id="GO:0006000">
    <property type="term" value="P:fructose metabolic process"/>
    <property type="evidence" value="ECO:0007669"/>
    <property type="project" value="TreeGrafter"/>
</dbReference>
<evidence type="ECO:0000256" key="5">
    <source>
        <dbReference type="SAM" id="Phobius"/>
    </source>
</evidence>
<dbReference type="Proteomes" id="UP001386955">
    <property type="component" value="Unassembled WGS sequence"/>
</dbReference>
<dbReference type="InterPro" id="IPR000146">
    <property type="entry name" value="FBPase_class-1"/>
</dbReference>
<dbReference type="PANTHER" id="PTHR11556:SF41">
    <property type="entry name" value="FRUCTOSE-1,6-BISPHOSPHATASE, CYTOSOLIC"/>
    <property type="match status" value="1"/>
</dbReference>
<dbReference type="PANTHER" id="PTHR11556">
    <property type="entry name" value="FRUCTOSE-1,6-BISPHOSPHATASE-RELATED"/>
    <property type="match status" value="1"/>
</dbReference>
<sequence>MDHVVISPYLLNHILLARKFVCSAVNEIFFHFSQTLNLVKIVMLSLMFSLLASGVGKTHDALQPGSQMVVAGYCIYGSSCTFVLITRNGVNGFSLDPNLGWGSSY</sequence>
<dbReference type="GO" id="GO:0030388">
    <property type="term" value="P:fructose 1,6-bisphosphate metabolic process"/>
    <property type="evidence" value="ECO:0007669"/>
    <property type="project" value="TreeGrafter"/>
</dbReference>
<dbReference type="InterPro" id="IPR028343">
    <property type="entry name" value="FBPtase"/>
</dbReference>
<proteinExistence type="inferred from homology"/>
<reference evidence="7 8" key="1">
    <citation type="submission" date="2024-01" db="EMBL/GenBank/DDBJ databases">
        <title>The genomes of 5 underutilized Papilionoideae crops provide insights into root nodulation and disease resistanc.</title>
        <authorList>
            <person name="Jiang F."/>
        </authorList>
    </citation>
    <scope>NUCLEOTIDE SEQUENCE [LARGE SCALE GENOMIC DNA]</scope>
    <source>
        <strain evidence="7">DUOXIRENSHENG_FW03</strain>
        <tissue evidence="7">Leaves</tissue>
    </source>
</reference>
<dbReference type="SUPFAM" id="SSF56655">
    <property type="entry name" value="Carbohydrate phosphatase"/>
    <property type="match status" value="1"/>
</dbReference>
<evidence type="ECO:0000313" key="8">
    <source>
        <dbReference type="Proteomes" id="UP001386955"/>
    </source>
</evidence>
<dbReference type="Gene3D" id="3.30.540.10">
    <property type="entry name" value="Fructose-1,6-Bisphosphatase, subunit A, domain 1"/>
    <property type="match status" value="1"/>
</dbReference>
<name>A0AAN9T0Q9_PSOTE</name>
<comment type="caution">
    <text evidence="7">The sequence shown here is derived from an EMBL/GenBank/DDBJ whole genome shotgun (WGS) entry which is preliminary data.</text>
</comment>
<accession>A0AAN9T0Q9</accession>
<dbReference type="GO" id="GO:0006002">
    <property type="term" value="P:fructose 6-phosphate metabolic process"/>
    <property type="evidence" value="ECO:0007669"/>
    <property type="project" value="TreeGrafter"/>
</dbReference>
<dbReference type="InterPro" id="IPR033391">
    <property type="entry name" value="FBPase_N"/>
</dbReference>
<feature type="domain" description="Fructose-1-6-bisphosphatase class I N-terminal" evidence="6">
    <location>
        <begin position="56"/>
        <end position="100"/>
    </location>
</feature>
<dbReference type="AlphaFoldDB" id="A0AAN9T0Q9"/>
<dbReference type="GO" id="GO:0005986">
    <property type="term" value="P:sucrose biosynthetic process"/>
    <property type="evidence" value="ECO:0007669"/>
    <property type="project" value="TreeGrafter"/>
</dbReference>
<feature type="transmembrane region" description="Helical" evidence="5">
    <location>
        <begin position="38"/>
        <end position="56"/>
    </location>
</feature>
<organism evidence="7 8">
    <name type="scientific">Psophocarpus tetragonolobus</name>
    <name type="common">Winged bean</name>
    <name type="synonym">Dolichos tetragonolobus</name>
    <dbReference type="NCBI Taxonomy" id="3891"/>
    <lineage>
        <taxon>Eukaryota</taxon>
        <taxon>Viridiplantae</taxon>
        <taxon>Streptophyta</taxon>
        <taxon>Embryophyta</taxon>
        <taxon>Tracheophyta</taxon>
        <taxon>Spermatophyta</taxon>
        <taxon>Magnoliopsida</taxon>
        <taxon>eudicotyledons</taxon>
        <taxon>Gunneridae</taxon>
        <taxon>Pentapetalae</taxon>
        <taxon>rosids</taxon>
        <taxon>fabids</taxon>
        <taxon>Fabales</taxon>
        <taxon>Fabaceae</taxon>
        <taxon>Papilionoideae</taxon>
        <taxon>50 kb inversion clade</taxon>
        <taxon>NPAAA clade</taxon>
        <taxon>indigoferoid/millettioid clade</taxon>
        <taxon>Phaseoleae</taxon>
        <taxon>Psophocarpus</taxon>
    </lineage>
</organism>
<dbReference type="Pfam" id="PF00316">
    <property type="entry name" value="FBPase"/>
    <property type="match status" value="1"/>
</dbReference>
<dbReference type="EMBL" id="JAYMYS010000001">
    <property type="protein sequence ID" value="KAK7412101.1"/>
    <property type="molecule type" value="Genomic_DNA"/>
</dbReference>
<keyword evidence="5" id="KW-1133">Transmembrane helix</keyword>
<gene>
    <name evidence="7" type="ORF">VNO78_03548</name>
</gene>
<dbReference type="PRINTS" id="PR00115">
    <property type="entry name" value="F16BPHPHTASE"/>
</dbReference>
<keyword evidence="5" id="KW-0812">Transmembrane</keyword>
<evidence type="ECO:0000313" key="7">
    <source>
        <dbReference type="EMBL" id="KAK7412101.1"/>
    </source>
</evidence>